<keyword evidence="3" id="KW-1185">Reference proteome</keyword>
<dbReference type="EMBL" id="JBFAKC010000007">
    <property type="protein sequence ID" value="MEV0709521.1"/>
    <property type="molecule type" value="Genomic_DNA"/>
</dbReference>
<dbReference type="Gene3D" id="1.10.10.10">
    <property type="entry name" value="Winged helix-like DNA-binding domain superfamily/Winged helix DNA-binding domain"/>
    <property type="match status" value="1"/>
</dbReference>
<dbReference type="PROSITE" id="PS50995">
    <property type="entry name" value="HTH_MARR_2"/>
    <property type="match status" value="1"/>
</dbReference>
<name>A0ABV3FVR6_9NOCA</name>
<comment type="caution">
    <text evidence="2">The sequence shown here is derived from an EMBL/GenBank/DDBJ whole genome shotgun (WGS) entry which is preliminary data.</text>
</comment>
<dbReference type="SMART" id="SM00347">
    <property type="entry name" value="HTH_MARR"/>
    <property type="match status" value="1"/>
</dbReference>
<dbReference type="Pfam" id="PF01047">
    <property type="entry name" value="MarR"/>
    <property type="match status" value="1"/>
</dbReference>
<gene>
    <name evidence="2" type="ORF">AB0I48_18325</name>
</gene>
<evidence type="ECO:0000313" key="3">
    <source>
        <dbReference type="Proteomes" id="UP001551695"/>
    </source>
</evidence>
<reference evidence="2 3" key="1">
    <citation type="submission" date="2024-06" db="EMBL/GenBank/DDBJ databases">
        <title>The Natural Products Discovery Center: Release of the First 8490 Sequenced Strains for Exploring Actinobacteria Biosynthetic Diversity.</title>
        <authorList>
            <person name="Kalkreuter E."/>
            <person name="Kautsar S.A."/>
            <person name="Yang D."/>
            <person name="Bader C.D."/>
            <person name="Teijaro C.N."/>
            <person name="Fluegel L."/>
            <person name="Davis C.M."/>
            <person name="Simpson J.R."/>
            <person name="Lauterbach L."/>
            <person name="Steele A.D."/>
            <person name="Gui C."/>
            <person name="Meng S."/>
            <person name="Li G."/>
            <person name="Viehrig K."/>
            <person name="Ye F."/>
            <person name="Su P."/>
            <person name="Kiefer A.F."/>
            <person name="Nichols A."/>
            <person name="Cepeda A.J."/>
            <person name="Yan W."/>
            <person name="Fan B."/>
            <person name="Jiang Y."/>
            <person name="Adhikari A."/>
            <person name="Zheng C.-J."/>
            <person name="Schuster L."/>
            <person name="Cowan T.M."/>
            <person name="Smanski M.J."/>
            <person name="Chevrette M.G."/>
            <person name="De Carvalho L.P.S."/>
            <person name="Shen B."/>
        </authorList>
    </citation>
    <scope>NUCLEOTIDE SEQUENCE [LARGE SCALE GENOMIC DNA]</scope>
    <source>
        <strain evidence="2 3">NPDC050403</strain>
    </source>
</reference>
<protein>
    <submittedName>
        <fullName evidence="2">MarR family transcriptional regulator</fullName>
    </submittedName>
</protein>
<sequence>MDKAIDSIEFETMLFGRYSLASRKGNERNLDRSVYTLLARLHMEGPMTIGQLGEALGLDDSTVNRQTAAMMKAGLLERIADPDGGLARKFRATADGERRLEAQRAESIRHLDTILSDWAPEDVAIFGAYLERFNTDIERYHGRPWPRPAGSLSATRFGRGATG</sequence>
<evidence type="ECO:0000313" key="2">
    <source>
        <dbReference type="EMBL" id="MEV0709521.1"/>
    </source>
</evidence>
<accession>A0ABV3FVR6</accession>
<dbReference type="RefSeq" id="WP_109524103.1">
    <property type="nucleotide sequence ID" value="NZ_JBEXKW010000076.1"/>
</dbReference>
<organism evidence="2 3">
    <name type="scientific">Nocardia aurea</name>
    <dbReference type="NCBI Taxonomy" id="2144174"/>
    <lineage>
        <taxon>Bacteria</taxon>
        <taxon>Bacillati</taxon>
        <taxon>Actinomycetota</taxon>
        <taxon>Actinomycetes</taxon>
        <taxon>Mycobacteriales</taxon>
        <taxon>Nocardiaceae</taxon>
        <taxon>Nocardia</taxon>
    </lineage>
</organism>
<dbReference type="InterPro" id="IPR000835">
    <property type="entry name" value="HTH_MarR-typ"/>
</dbReference>
<dbReference type="Proteomes" id="UP001551695">
    <property type="component" value="Unassembled WGS sequence"/>
</dbReference>
<evidence type="ECO:0000259" key="1">
    <source>
        <dbReference type="PROSITE" id="PS50995"/>
    </source>
</evidence>
<dbReference type="InterPro" id="IPR036390">
    <property type="entry name" value="WH_DNA-bd_sf"/>
</dbReference>
<feature type="domain" description="HTH marR-type" evidence="1">
    <location>
        <begin position="1"/>
        <end position="135"/>
    </location>
</feature>
<proteinExistence type="predicted"/>
<dbReference type="SUPFAM" id="SSF46785">
    <property type="entry name" value="Winged helix' DNA-binding domain"/>
    <property type="match status" value="1"/>
</dbReference>
<dbReference type="InterPro" id="IPR036388">
    <property type="entry name" value="WH-like_DNA-bd_sf"/>
</dbReference>